<sequence length="460" mass="50375">PKSLNFQPTDQFEGWYAVTIPPSTSKPYIPPASSSCSVYCSWIGYPPDGYPDPSDGIAPSSDLYWSCAGPDHEWTAPETFSSFPHLRCRNEGQSLGGWRTVLISSSYFWSGLLLVGFASFYMLVRTNSGLRRRQSTVRHRQPIAATGIPRSVNHVDVDVEMMQELRCQRFTVLFLLTVVGAGNLCAFLSLLETWGVFMPFGVNFATPACSAGNKCRSSSSFKRPVPSAPSPALSFSFVAASDAQLSWFDGEYATIGAADLPDCCKESDEFDVCVSKVGAKTNKEQLEALSKMADVDTLVMNGDLTAYFHPDQMLEYMDGWHNLPSNIKSFFPGLGNHDVDNNIGSASFWVDEWPMTSGKFSCNAEHAVAYIRAGVSCGQVPKMKNSELTSYDETSLGYSWDRGNVHFVMTHYFPAFESAVSGVGAALEWLEADLAAATAAGKKTALFVHSVQDISDYVEN</sequence>
<keyword evidence="1" id="KW-1133">Transmembrane helix</keyword>
<feature type="non-terminal residue" evidence="2">
    <location>
        <position position="1"/>
    </location>
</feature>
<dbReference type="SUPFAM" id="SSF56300">
    <property type="entry name" value="Metallo-dependent phosphatases"/>
    <property type="match status" value="1"/>
</dbReference>
<dbReference type="InterPro" id="IPR029052">
    <property type="entry name" value="Metallo-depent_PP-like"/>
</dbReference>
<proteinExistence type="predicted"/>
<dbReference type="Proteomes" id="UP001165060">
    <property type="component" value="Unassembled WGS sequence"/>
</dbReference>
<keyword evidence="1" id="KW-0812">Transmembrane</keyword>
<protein>
    <recommendedName>
        <fullName evidence="4">Calcineurin-like phosphoesterase domain-containing protein</fullName>
    </recommendedName>
</protein>
<feature type="transmembrane region" description="Helical" evidence="1">
    <location>
        <begin position="170"/>
        <end position="191"/>
    </location>
</feature>
<evidence type="ECO:0000256" key="1">
    <source>
        <dbReference type="SAM" id="Phobius"/>
    </source>
</evidence>
<keyword evidence="3" id="KW-1185">Reference proteome</keyword>
<feature type="non-terminal residue" evidence="2">
    <location>
        <position position="460"/>
    </location>
</feature>
<dbReference type="EMBL" id="BRYB01003794">
    <property type="protein sequence ID" value="GMI20733.1"/>
    <property type="molecule type" value="Genomic_DNA"/>
</dbReference>
<evidence type="ECO:0008006" key="4">
    <source>
        <dbReference type="Google" id="ProtNLM"/>
    </source>
</evidence>
<name>A0ABQ6M6V0_9STRA</name>
<dbReference type="Gene3D" id="3.60.21.10">
    <property type="match status" value="1"/>
</dbReference>
<gene>
    <name evidence="2" type="ORF">TeGR_g3340</name>
</gene>
<comment type="caution">
    <text evidence="2">The sequence shown here is derived from an EMBL/GenBank/DDBJ whole genome shotgun (WGS) entry which is preliminary data.</text>
</comment>
<organism evidence="2 3">
    <name type="scientific">Tetraparma gracilis</name>
    <dbReference type="NCBI Taxonomy" id="2962635"/>
    <lineage>
        <taxon>Eukaryota</taxon>
        <taxon>Sar</taxon>
        <taxon>Stramenopiles</taxon>
        <taxon>Ochrophyta</taxon>
        <taxon>Bolidophyceae</taxon>
        <taxon>Parmales</taxon>
        <taxon>Triparmaceae</taxon>
        <taxon>Tetraparma</taxon>
    </lineage>
</organism>
<keyword evidence="1" id="KW-0472">Membrane</keyword>
<evidence type="ECO:0000313" key="2">
    <source>
        <dbReference type="EMBL" id="GMI20733.1"/>
    </source>
</evidence>
<reference evidence="2 3" key="1">
    <citation type="journal article" date="2023" name="Commun. Biol.">
        <title>Genome analysis of Parmales, the sister group of diatoms, reveals the evolutionary specialization of diatoms from phago-mixotrophs to photoautotrophs.</title>
        <authorList>
            <person name="Ban H."/>
            <person name="Sato S."/>
            <person name="Yoshikawa S."/>
            <person name="Yamada K."/>
            <person name="Nakamura Y."/>
            <person name="Ichinomiya M."/>
            <person name="Sato N."/>
            <person name="Blanc-Mathieu R."/>
            <person name="Endo H."/>
            <person name="Kuwata A."/>
            <person name="Ogata H."/>
        </authorList>
    </citation>
    <scope>NUCLEOTIDE SEQUENCE [LARGE SCALE GENOMIC DNA]</scope>
</reference>
<feature type="transmembrane region" description="Helical" evidence="1">
    <location>
        <begin position="107"/>
        <end position="124"/>
    </location>
</feature>
<accession>A0ABQ6M6V0</accession>
<evidence type="ECO:0000313" key="3">
    <source>
        <dbReference type="Proteomes" id="UP001165060"/>
    </source>
</evidence>